<evidence type="ECO:0000313" key="5">
    <source>
        <dbReference type="Proteomes" id="UP000287651"/>
    </source>
</evidence>
<evidence type="ECO:0000256" key="1">
    <source>
        <dbReference type="ARBA" id="ARBA00022490"/>
    </source>
</evidence>
<evidence type="ECO:0000256" key="3">
    <source>
        <dbReference type="SAM" id="MobiDB-lite"/>
    </source>
</evidence>
<dbReference type="PANTHER" id="PTHR20882">
    <property type="entry name" value="CYTOPLASMIC TRNA 2-THIOLATION PROTEIN 2"/>
    <property type="match status" value="1"/>
</dbReference>
<organism evidence="4 5">
    <name type="scientific">Ensete ventricosum</name>
    <name type="common">Abyssinian banana</name>
    <name type="synonym">Musa ensete</name>
    <dbReference type="NCBI Taxonomy" id="4639"/>
    <lineage>
        <taxon>Eukaryota</taxon>
        <taxon>Viridiplantae</taxon>
        <taxon>Streptophyta</taxon>
        <taxon>Embryophyta</taxon>
        <taxon>Tracheophyta</taxon>
        <taxon>Spermatophyta</taxon>
        <taxon>Magnoliopsida</taxon>
        <taxon>Liliopsida</taxon>
        <taxon>Zingiberales</taxon>
        <taxon>Musaceae</taxon>
        <taxon>Ensete</taxon>
    </lineage>
</organism>
<dbReference type="GO" id="GO:0000049">
    <property type="term" value="F:tRNA binding"/>
    <property type="evidence" value="ECO:0007669"/>
    <property type="project" value="InterPro"/>
</dbReference>
<protein>
    <submittedName>
        <fullName evidence="4">Uncharacterized protein</fullName>
    </submittedName>
</protein>
<proteinExistence type="predicted"/>
<reference evidence="4 5" key="1">
    <citation type="journal article" date="2014" name="Agronomy (Basel)">
        <title>A Draft Genome Sequence for Ensete ventricosum, the Drought-Tolerant Tree Against Hunger.</title>
        <authorList>
            <person name="Harrison J."/>
            <person name="Moore K.A."/>
            <person name="Paszkiewicz K."/>
            <person name="Jones T."/>
            <person name="Grant M."/>
            <person name="Ambacheew D."/>
            <person name="Muzemil S."/>
            <person name="Studholme D.J."/>
        </authorList>
    </citation>
    <scope>NUCLEOTIDE SEQUENCE [LARGE SCALE GENOMIC DNA]</scope>
</reference>
<sequence length="135" mass="14088">MASCGGRGGECHQSRCQRSEEDGGAEEEMRERVASLSVACDLPTSSATGDGALDRCTKCGETVAAAAPRAINGLCAACFRAYLFGKFKLAVTTNAMISPTDNVLVAFSGGPASRSSSSLPLTYVKIFCQPRVSLR</sequence>
<dbReference type="GO" id="GO:0016783">
    <property type="term" value="F:sulfurtransferase activity"/>
    <property type="evidence" value="ECO:0007669"/>
    <property type="project" value="TreeGrafter"/>
</dbReference>
<dbReference type="EMBL" id="AMZH03003218">
    <property type="protein sequence ID" value="RRT73031.1"/>
    <property type="molecule type" value="Genomic_DNA"/>
</dbReference>
<keyword evidence="1" id="KW-0963">Cytoplasm</keyword>
<dbReference type="Proteomes" id="UP000287651">
    <property type="component" value="Unassembled WGS sequence"/>
</dbReference>
<dbReference type="InterPro" id="IPR014729">
    <property type="entry name" value="Rossmann-like_a/b/a_fold"/>
</dbReference>
<evidence type="ECO:0000256" key="2">
    <source>
        <dbReference type="ARBA" id="ARBA00022694"/>
    </source>
</evidence>
<comment type="caution">
    <text evidence="4">The sequence shown here is derived from an EMBL/GenBank/DDBJ whole genome shotgun (WGS) entry which is preliminary data.</text>
</comment>
<keyword evidence="2" id="KW-0819">tRNA processing</keyword>
<dbReference type="Gene3D" id="3.40.50.620">
    <property type="entry name" value="HUPs"/>
    <property type="match status" value="1"/>
</dbReference>
<feature type="compositionally biased region" description="Basic and acidic residues" evidence="3">
    <location>
        <begin position="9"/>
        <end position="30"/>
    </location>
</feature>
<dbReference type="InterPro" id="IPR019407">
    <property type="entry name" value="CTU2"/>
</dbReference>
<dbReference type="GO" id="GO:0002143">
    <property type="term" value="P:tRNA wobble position uridine thiolation"/>
    <property type="evidence" value="ECO:0007669"/>
    <property type="project" value="TreeGrafter"/>
</dbReference>
<evidence type="ECO:0000313" key="4">
    <source>
        <dbReference type="EMBL" id="RRT73031.1"/>
    </source>
</evidence>
<gene>
    <name evidence="4" type="ORF">B296_00017237</name>
</gene>
<accession>A0A444EXZ4</accession>
<dbReference type="GO" id="GO:0005829">
    <property type="term" value="C:cytosol"/>
    <property type="evidence" value="ECO:0007669"/>
    <property type="project" value="TreeGrafter"/>
</dbReference>
<feature type="region of interest" description="Disordered" evidence="3">
    <location>
        <begin position="1"/>
        <end position="30"/>
    </location>
</feature>
<name>A0A444EXZ4_ENSVE</name>
<dbReference type="AlphaFoldDB" id="A0A444EXZ4"/>
<dbReference type="PANTHER" id="PTHR20882:SF14">
    <property type="entry name" value="CYTOPLASMIC TRNA 2-THIOLATION PROTEIN 2"/>
    <property type="match status" value="1"/>
</dbReference>